<dbReference type="PROSITE" id="PS50850">
    <property type="entry name" value="MFS"/>
    <property type="match status" value="1"/>
</dbReference>
<feature type="transmembrane region" description="Helical" evidence="5">
    <location>
        <begin position="262"/>
        <end position="282"/>
    </location>
</feature>
<feature type="transmembrane region" description="Helical" evidence="5">
    <location>
        <begin position="21"/>
        <end position="41"/>
    </location>
</feature>
<comment type="subcellular location">
    <subcellularLocation>
        <location evidence="1">Cell membrane</location>
        <topology evidence="1">Multi-pass membrane protein</topology>
    </subcellularLocation>
</comment>
<feature type="transmembrane region" description="Helical" evidence="5">
    <location>
        <begin position="319"/>
        <end position="338"/>
    </location>
</feature>
<protein>
    <submittedName>
        <fullName evidence="7">MFS transporter</fullName>
    </submittedName>
</protein>
<sequence>MKDIATPITLSQENQQRLRQARIAVIVLFFINGTLLATWATRIPDIQARITLSAGQLGIALLGASLGGLVAMNIAGRVSASIGSKTITVLAALCLCIVLPLLALEPSLPLLMLNLVFCGASNGAMDVTMNMQGASVEQAYGKPIFNSFHACYSAGSLFGAFVGGFVASQGLSPLLHFLIVATIGAISVLAITRWLLSTPPVQENRQPEAVTRREKSVWKFRLTFPSHILLLLGILAFCALLSEGAMGNWSVVYLTEIVHSGAGLAATGYAVFSLFMAFGRFTGDYMAMRLGPGVLVRIAALFAGIGLGLGVIVPWTPTVLLGFAFIGLGLSIIFPLILSAASHVSQQSTGATLAAVTTCGYCGLLIGPPIIGFVSDRFGLQIGLAMVVFLCFVIALFAPVTNVPQQST</sequence>
<keyword evidence="8" id="KW-1185">Reference proteome</keyword>
<evidence type="ECO:0000256" key="1">
    <source>
        <dbReference type="ARBA" id="ARBA00004651"/>
    </source>
</evidence>
<keyword evidence="4 5" id="KW-0472">Membrane</keyword>
<evidence type="ECO:0000256" key="5">
    <source>
        <dbReference type="SAM" id="Phobius"/>
    </source>
</evidence>
<feature type="transmembrane region" description="Helical" evidence="5">
    <location>
        <begin position="87"/>
        <end position="104"/>
    </location>
</feature>
<evidence type="ECO:0000256" key="3">
    <source>
        <dbReference type="ARBA" id="ARBA00022989"/>
    </source>
</evidence>
<evidence type="ECO:0000256" key="4">
    <source>
        <dbReference type="ARBA" id="ARBA00023136"/>
    </source>
</evidence>
<accession>A0ABQ3UXB6</accession>
<dbReference type="InterPro" id="IPR011701">
    <property type="entry name" value="MFS"/>
</dbReference>
<dbReference type="RefSeq" id="WP_201373889.1">
    <property type="nucleotide sequence ID" value="NZ_BNJG01000002.1"/>
</dbReference>
<dbReference type="InterPro" id="IPR036259">
    <property type="entry name" value="MFS_trans_sf"/>
</dbReference>
<dbReference type="InterPro" id="IPR020846">
    <property type="entry name" value="MFS_dom"/>
</dbReference>
<feature type="domain" description="Major facilitator superfamily (MFS) profile" evidence="6">
    <location>
        <begin position="21"/>
        <end position="407"/>
    </location>
</feature>
<organism evidence="7 8">
    <name type="scientific">Ktedonobacter robiniae</name>
    <dbReference type="NCBI Taxonomy" id="2778365"/>
    <lineage>
        <taxon>Bacteria</taxon>
        <taxon>Bacillati</taxon>
        <taxon>Chloroflexota</taxon>
        <taxon>Ktedonobacteria</taxon>
        <taxon>Ktedonobacterales</taxon>
        <taxon>Ktedonobacteraceae</taxon>
        <taxon>Ktedonobacter</taxon>
    </lineage>
</organism>
<evidence type="ECO:0000313" key="8">
    <source>
        <dbReference type="Proteomes" id="UP000654345"/>
    </source>
</evidence>
<evidence type="ECO:0000313" key="7">
    <source>
        <dbReference type="EMBL" id="GHO57491.1"/>
    </source>
</evidence>
<comment type="caution">
    <text evidence="7">The sequence shown here is derived from an EMBL/GenBank/DDBJ whole genome shotgun (WGS) entry which is preliminary data.</text>
</comment>
<dbReference type="EMBL" id="BNJG01000002">
    <property type="protein sequence ID" value="GHO57491.1"/>
    <property type="molecule type" value="Genomic_DNA"/>
</dbReference>
<dbReference type="Pfam" id="PF07690">
    <property type="entry name" value="MFS_1"/>
    <property type="match status" value="1"/>
</dbReference>
<dbReference type="PANTHER" id="PTHR23514">
    <property type="entry name" value="BYPASS OF STOP CODON PROTEIN 6"/>
    <property type="match status" value="1"/>
</dbReference>
<feature type="transmembrane region" description="Helical" evidence="5">
    <location>
        <begin position="53"/>
        <end position="75"/>
    </location>
</feature>
<feature type="transmembrane region" description="Helical" evidence="5">
    <location>
        <begin position="174"/>
        <end position="196"/>
    </location>
</feature>
<dbReference type="Proteomes" id="UP000654345">
    <property type="component" value="Unassembled WGS sequence"/>
</dbReference>
<feature type="transmembrane region" description="Helical" evidence="5">
    <location>
        <begin position="150"/>
        <end position="168"/>
    </location>
</feature>
<feature type="transmembrane region" description="Helical" evidence="5">
    <location>
        <begin position="350"/>
        <end position="372"/>
    </location>
</feature>
<dbReference type="InterPro" id="IPR051788">
    <property type="entry name" value="MFS_Transporter"/>
</dbReference>
<evidence type="ECO:0000259" key="6">
    <source>
        <dbReference type="PROSITE" id="PS50850"/>
    </source>
</evidence>
<keyword evidence="3 5" id="KW-1133">Transmembrane helix</keyword>
<dbReference type="PANTHER" id="PTHR23514:SF13">
    <property type="entry name" value="INNER MEMBRANE PROTEIN YBJJ"/>
    <property type="match status" value="1"/>
</dbReference>
<name>A0ABQ3UXB6_9CHLR</name>
<feature type="transmembrane region" description="Helical" evidence="5">
    <location>
        <begin position="294"/>
        <end position="313"/>
    </location>
</feature>
<feature type="transmembrane region" description="Helical" evidence="5">
    <location>
        <begin position="378"/>
        <end position="398"/>
    </location>
</feature>
<gene>
    <name evidence="7" type="ORF">KSB_59660</name>
</gene>
<feature type="transmembrane region" description="Helical" evidence="5">
    <location>
        <begin position="222"/>
        <end position="242"/>
    </location>
</feature>
<dbReference type="Gene3D" id="1.20.1250.20">
    <property type="entry name" value="MFS general substrate transporter like domains"/>
    <property type="match status" value="1"/>
</dbReference>
<keyword evidence="2 5" id="KW-0812">Transmembrane</keyword>
<proteinExistence type="predicted"/>
<dbReference type="CDD" id="cd17393">
    <property type="entry name" value="MFS_MosC_like"/>
    <property type="match status" value="1"/>
</dbReference>
<reference evidence="7 8" key="1">
    <citation type="journal article" date="2021" name="Int. J. Syst. Evol. Microbiol.">
        <title>Reticulibacter mediterranei gen. nov., sp. nov., within the new family Reticulibacteraceae fam. nov., and Ktedonospora formicarum gen. nov., sp. nov., Ktedonobacter robiniae sp. nov., Dictyobacter formicarum sp. nov. and Dictyobacter arantiisoli sp. nov., belonging to the class Ktedonobacteria.</title>
        <authorList>
            <person name="Yabe S."/>
            <person name="Zheng Y."/>
            <person name="Wang C.M."/>
            <person name="Sakai Y."/>
            <person name="Abe K."/>
            <person name="Yokota A."/>
            <person name="Donadio S."/>
            <person name="Cavaletti L."/>
            <person name="Monciardini P."/>
        </authorList>
    </citation>
    <scope>NUCLEOTIDE SEQUENCE [LARGE SCALE GENOMIC DNA]</scope>
    <source>
        <strain evidence="7 8">SOSP1-30</strain>
    </source>
</reference>
<dbReference type="SUPFAM" id="SSF103473">
    <property type="entry name" value="MFS general substrate transporter"/>
    <property type="match status" value="1"/>
</dbReference>
<evidence type="ECO:0000256" key="2">
    <source>
        <dbReference type="ARBA" id="ARBA00022692"/>
    </source>
</evidence>